<evidence type="ECO:0000313" key="2">
    <source>
        <dbReference type="Proteomes" id="UP000284375"/>
    </source>
</evidence>
<evidence type="ECO:0000313" key="1">
    <source>
        <dbReference type="EMBL" id="ROV87322.1"/>
    </source>
</evidence>
<proteinExistence type="predicted"/>
<dbReference type="EMBL" id="LJZO01000086">
    <property type="protein sequence ID" value="ROV87322.1"/>
    <property type="molecule type" value="Genomic_DNA"/>
</dbReference>
<organism evidence="1 2">
    <name type="scientific">Cytospora chrysosperma</name>
    <name type="common">Cytospora canker fungus</name>
    <name type="synonym">Sphaeria chrysosperma</name>
    <dbReference type="NCBI Taxonomy" id="252740"/>
    <lineage>
        <taxon>Eukaryota</taxon>
        <taxon>Fungi</taxon>
        <taxon>Dikarya</taxon>
        <taxon>Ascomycota</taxon>
        <taxon>Pezizomycotina</taxon>
        <taxon>Sordariomycetes</taxon>
        <taxon>Sordariomycetidae</taxon>
        <taxon>Diaporthales</taxon>
        <taxon>Cytosporaceae</taxon>
        <taxon>Cytospora</taxon>
    </lineage>
</organism>
<sequence>MDKLLLRKGGAAGMDSGVAQKLLSLQIVAVGRLIKVGREVLRAVRAGAYDRTEIEQGRSQWEWRDVDVDVAAAAAAAVGEEEEELEVDIEVDVETLWE</sequence>
<gene>
    <name evidence="1" type="ORF">VSDG_09815</name>
</gene>
<accession>A0A423V918</accession>
<dbReference type="Proteomes" id="UP000284375">
    <property type="component" value="Unassembled WGS sequence"/>
</dbReference>
<dbReference type="AlphaFoldDB" id="A0A423V918"/>
<reference evidence="1 2" key="1">
    <citation type="submission" date="2015-09" db="EMBL/GenBank/DDBJ databases">
        <title>Host preference determinants of Valsa canker pathogens revealed by comparative genomics.</title>
        <authorList>
            <person name="Yin Z."/>
            <person name="Huang L."/>
        </authorList>
    </citation>
    <scope>NUCLEOTIDE SEQUENCE [LARGE SCALE GENOMIC DNA]</scope>
    <source>
        <strain evidence="1 2">YSFL</strain>
    </source>
</reference>
<dbReference type="OrthoDB" id="10517844at2759"/>
<comment type="caution">
    <text evidence="1">The sequence shown here is derived from an EMBL/GenBank/DDBJ whole genome shotgun (WGS) entry which is preliminary data.</text>
</comment>
<protein>
    <submittedName>
        <fullName evidence="1">Uncharacterized protein</fullName>
    </submittedName>
</protein>
<name>A0A423V918_CYTCH</name>
<keyword evidence="2" id="KW-1185">Reference proteome</keyword>